<accession>A0A1M4IDB7</accession>
<organism evidence="3 4">
    <name type="scientific">Xanthomonas graminis pv. graminis</name>
    <dbReference type="NCBI Taxonomy" id="134874"/>
    <lineage>
        <taxon>Bacteria</taxon>
        <taxon>Pseudomonadati</taxon>
        <taxon>Pseudomonadota</taxon>
        <taxon>Gammaproteobacteria</taxon>
        <taxon>Lysobacterales</taxon>
        <taxon>Lysobacteraceae</taxon>
        <taxon>Xanthomonas</taxon>
        <taxon>Xanthomonas translucens group</taxon>
        <taxon>Xanthomonas graminis</taxon>
    </lineage>
</organism>
<dbReference type="InterPro" id="IPR015422">
    <property type="entry name" value="PyrdxlP-dep_Trfase_small"/>
</dbReference>
<sequence length="419" mass="44631">MMGRRLQIAPQANMPTAPSTPSIAAGNAPPMAPLDFLQAPHAFVLPEGVRYLDTASKGPRLASVLAAGRAALAQSIAPWTLSFDAWRAQIEHLRGLAAATLFDGDADGVAMVPSAAYGLASAARQLPLAAGEAVLLLDGQFPSNLLLWQQRCVESGAQLAVVRRGPQQDWTEAVLAALDAQPRVRIATLPNAYWRDGALLDLDRIAARVHAAGAALVLDLSQSQSLGVLPARLAAWRPDFVVAVGHKWLLGPMGLAWLWASPHWRAHGVPIEHHWQARDPGADWNFPAAAAPPFRAGARRFDAGGVAEPLRLAMASAALQQLQHWQPARVAARLGELGAAFEAELQAQGVGDWTVPGHAPHLSALRPPASALQALLPWLQRAQVICTHRHGALRIAPYLQLTPEAMRGLAREMVAAARG</sequence>
<dbReference type="InterPro" id="IPR015424">
    <property type="entry name" value="PyrdxlP-dep_Trfase"/>
</dbReference>
<feature type="domain" description="Aminotransferase class V" evidence="2">
    <location>
        <begin position="90"/>
        <end position="266"/>
    </location>
</feature>
<dbReference type="SUPFAM" id="SSF53383">
    <property type="entry name" value="PLP-dependent transferases"/>
    <property type="match status" value="1"/>
</dbReference>
<gene>
    <name evidence="3" type="ORF">XTGNCPPB3709_0945</name>
</gene>
<dbReference type="EMBL" id="FLUK01000081">
    <property type="protein sequence ID" value="SBV87033.1"/>
    <property type="molecule type" value="Genomic_DNA"/>
</dbReference>
<name>A0A1M4IDB7_9XANT</name>
<dbReference type="PANTHER" id="PTHR43586">
    <property type="entry name" value="CYSTEINE DESULFURASE"/>
    <property type="match status" value="1"/>
</dbReference>
<dbReference type="Proteomes" id="UP000184997">
    <property type="component" value="Unassembled WGS sequence"/>
</dbReference>
<evidence type="ECO:0000313" key="3">
    <source>
        <dbReference type="EMBL" id="SBV87033.1"/>
    </source>
</evidence>
<evidence type="ECO:0000259" key="2">
    <source>
        <dbReference type="Pfam" id="PF00266"/>
    </source>
</evidence>
<dbReference type="InterPro" id="IPR000192">
    <property type="entry name" value="Aminotrans_V_dom"/>
</dbReference>
<dbReference type="Gene3D" id="3.90.1150.10">
    <property type="entry name" value="Aspartate Aminotransferase, domain 1"/>
    <property type="match status" value="1"/>
</dbReference>
<dbReference type="Gene3D" id="3.40.640.10">
    <property type="entry name" value="Type I PLP-dependent aspartate aminotransferase-like (Major domain)"/>
    <property type="match status" value="1"/>
</dbReference>
<reference evidence="4" key="1">
    <citation type="submission" date="2016-07" db="EMBL/GenBank/DDBJ databases">
        <authorList>
            <person name="Florea S."/>
            <person name="Webb J.S."/>
            <person name="Jaromczyk J."/>
            <person name="Schardl C.L."/>
        </authorList>
    </citation>
    <scope>NUCLEOTIDE SEQUENCE [LARGE SCALE GENOMIC DNA]</scope>
</reference>
<dbReference type="PANTHER" id="PTHR43586:SF15">
    <property type="entry name" value="BLR3095 PROTEIN"/>
    <property type="match status" value="1"/>
</dbReference>
<keyword evidence="1" id="KW-0663">Pyridoxal phosphate</keyword>
<protein>
    <recommendedName>
        <fullName evidence="2">Aminotransferase class V domain-containing protein</fullName>
    </recommendedName>
</protein>
<proteinExistence type="predicted"/>
<evidence type="ECO:0000256" key="1">
    <source>
        <dbReference type="ARBA" id="ARBA00022898"/>
    </source>
</evidence>
<dbReference type="AlphaFoldDB" id="A0A1M4IDB7"/>
<evidence type="ECO:0000313" key="4">
    <source>
        <dbReference type="Proteomes" id="UP000184997"/>
    </source>
</evidence>
<dbReference type="Pfam" id="PF00266">
    <property type="entry name" value="Aminotran_5"/>
    <property type="match status" value="1"/>
</dbReference>
<dbReference type="InterPro" id="IPR015421">
    <property type="entry name" value="PyrdxlP-dep_Trfase_major"/>
</dbReference>